<dbReference type="InParanoid" id="A0A395JMC8"/>
<dbReference type="RefSeq" id="WP_113953592.1">
    <property type="nucleotide sequence ID" value="NZ_QNRT01000002.1"/>
</dbReference>
<protein>
    <submittedName>
        <fullName evidence="1">Uncharacterized protein</fullName>
    </submittedName>
</protein>
<sequence length="329" mass="36760">MSKLFKLKEWLTIAEAATHFSSAFGEQVEKKDIFRLALDGHLKLSVNLVNFAKARIGTVGGLEDAVYYDSPSIFTPELLKRLLSDGVELEQDIAQITVLKSLKLSEDKYINLDDEIITVGGTWDLSMWGAEQLDLEHEYQMLTDGPAVTLETIEGVFLQRGNQVCQLQESFEQNEFEKGSKASGELLERTIIEKNISKKAARKLHEDYRASRAEYLEKRSETAKENDYYPMGGLPNDAVYVVKSDEVLRFLSSLGEDTQGSGSSLGARERNTLLVLLATMCDQANFDYNQRGISKAIEAATEEMGARVSDDTIRKVLSQIPAALESRNK</sequence>
<comment type="caution">
    <text evidence="1">The sequence shown here is derived from an EMBL/GenBank/DDBJ whole genome shotgun (WGS) entry which is preliminary data.</text>
</comment>
<dbReference type="Proteomes" id="UP000253083">
    <property type="component" value="Unassembled WGS sequence"/>
</dbReference>
<gene>
    <name evidence="1" type="ORF">DFR28_102176</name>
</gene>
<organism evidence="1 2">
    <name type="scientific">Arenicella xantha</name>
    <dbReference type="NCBI Taxonomy" id="644221"/>
    <lineage>
        <taxon>Bacteria</taxon>
        <taxon>Pseudomonadati</taxon>
        <taxon>Pseudomonadota</taxon>
        <taxon>Gammaproteobacteria</taxon>
        <taxon>Arenicellales</taxon>
        <taxon>Arenicellaceae</taxon>
        <taxon>Arenicella</taxon>
    </lineage>
</organism>
<dbReference type="OrthoDB" id="6466965at2"/>
<reference evidence="1 2" key="1">
    <citation type="submission" date="2018-06" db="EMBL/GenBank/DDBJ databases">
        <title>Genomic Encyclopedia of Type Strains, Phase IV (KMG-IV): sequencing the most valuable type-strain genomes for metagenomic binning, comparative biology and taxonomic classification.</title>
        <authorList>
            <person name="Goeker M."/>
        </authorList>
    </citation>
    <scope>NUCLEOTIDE SEQUENCE [LARGE SCALE GENOMIC DNA]</scope>
    <source>
        <strain evidence="1 2">DSM 24032</strain>
    </source>
</reference>
<name>A0A395JMC8_9GAMM</name>
<evidence type="ECO:0000313" key="1">
    <source>
        <dbReference type="EMBL" id="RBP50764.1"/>
    </source>
</evidence>
<dbReference type="AlphaFoldDB" id="A0A395JMC8"/>
<keyword evidence="2" id="KW-1185">Reference proteome</keyword>
<evidence type="ECO:0000313" key="2">
    <source>
        <dbReference type="Proteomes" id="UP000253083"/>
    </source>
</evidence>
<accession>A0A395JMC8</accession>
<proteinExistence type="predicted"/>
<dbReference type="EMBL" id="QNRT01000002">
    <property type="protein sequence ID" value="RBP50764.1"/>
    <property type="molecule type" value="Genomic_DNA"/>
</dbReference>